<dbReference type="GO" id="GO:0005783">
    <property type="term" value="C:endoplasmic reticulum"/>
    <property type="evidence" value="ECO:0007669"/>
    <property type="project" value="TreeGrafter"/>
</dbReference>
<dbReference type="SUPFAM" id="SSF56300">
    <property type="entry name" value="Metallo-dependent phosphatases"/>
    <property type="match status" value="1"/>
</dbReference>
<proteinExistence type="predicted"/>
<dbReference type="STRING" id="45607.A0A2T0FP84"/>
<keyword evidence="8" id="KW-1185">Reference proteome</keyword>
<keyword evidence="4 5" id="KW-0472">Membrane</keyword>
<evidence type="ECO:0000313" key="7">
    <source>
        <dbReference type="EMBL" id="PRT56795.1"/>
    </source>
</evidence>
<dbReference type="RefSeq" id="XP_024666740.1">
    <property type="nucleotide sequence ID" value="XM_024810972.1"/>
</dbReference>
<feature type="domain" description="Calcineurin-like phosphoesterase" evidence="6">
    <location>
        <begin position="40"/>
        <end position="265"/>
    </location>
</feature>
<dbReference type="OrthoDB" id="9984693at2759"/>
<name>A0A2T0FP84_9ASCO</name>
<feature type="transmembrane region" description="Helical" evidence="5">
    <location>
        <begin position="334"/>
        <end position="357"/>
    </location>
</feature>
<evidence type="ECO:0000256" key="5">
    <source>
        <dbReference type="SAM" id="Phobius"/>
    </source>
</evidence>
<organism evidence="7 8">
    <name type="scientific">Wickerhamiella sorbophila</name>
    <dbReference type="NCBI Taxonomy" id="45607"/>
    <lineage>
        <taxon>Eukaryota</taxon>
        <taxon>Fungi</taxon>
        <taxon>Dikarya</taxon>
        <taxon>Ascomycota</taxon>
        <taxon>Saccharomycotina</taxon>
        <taxon>Dipodascomycetes</taxon>
        <taxon>Dipodascales</taxon>
        <taxon>Trichomonascaceae</taxon>
        <taxon>Wickerhamiella</taxon>
    </lineage>
</organism>
<dbReference type="GeneID" id="36518163"/>
<keyword evidence="2 5" id="KW-0812">Transmembrane</keyword>
<evidence type="ECO:0000256" key="2">
    <source>
        <dbReference type="ARBA" id="ARBA00022692"/>
    </source>
</evidence>
<dbReference type="AlphaFoldDB" id="A0A2T0FP84"/>
<sequence length="366" mass="41045">MIRGLCRLLGVIAAILLLVNVFVHNYPVFRRCHWAPGAQIRIMAFGDPQITGTSPTTAFRKRLDVAGNDYFLAHTVRTMRRHLDPRVSVVLGDLISSQWIDTAEFHARADRFERIFPPRDNEILFNVSGNHDIGYHGEMTSERVDRFEERYGPLNFVRDFDGSWRFVVVNSLALDGAEYGPYQAITHAFLKHLRETPYDGQTVLAIHVPMYKPAGMCRDGPMFKYYEGAQIRSQNHLTFSSTQQVLQSVFANGKPGFVLAGHDHEGCLTSYVPSGSGEFSPVAGLDPSGIQEATVRSLMGEYGGNTGLLSGLYNEETRLWDFEYMLCPFFVQHLWWVATGASYVGLLALSVVPLGVFSTARVLNRN</sequence>
<dbReference type="EMBL" id="NDIQ01000022">
    <property type="protein sequence ID" value="PRT56795.1"/>
    <property type="molecule type" value="Genomic_DNA"/>
</dbReference>
<dbReference type="InterPro" id="IPR029052">
    <property type="entry name" value="Metallo-depent_PP-like"/>
</dbReference>
<keyword evidence="3 5" id="KW-1133">Transmembrane helix</keyword>
<evidence type="ECO:0000256" key="4">
    <source>
        <dbReference type="ARBA" id="ARBA00023136"/>
    </source>
</evidence>
<evidence type="ECO:0000256" key="3">
    <source>
        <dbReference type="ARBA" id="ARBA00022989"/>
    </source>
</evidence>
<dbReference type="GO" id="GO:0016787">
    <property type="term" value="F:hydrolase activity"/>
    <property type="evidence" value="ECO:0007669"/>
    <property type="project" value="InterPro"/>
</dbReference>
<gene>
    <name evidence="7" type="ORF">B9G98_04415</name>
</gene>
<dbReference type="InterPro" id="IPR004843">
    <property type="entry name" value="Calcineurin-like_PHP"/>
</dbReference>
<dbReference type="GO" id="GO:0016020">
    <property type="term" value="C:membrane"/>
    <property type="evidence" value="ECO:0007669"/>
    <property type="project" value="UniProtKB-SubCell"/>
</dbReference>
<evidence type="ECO:0000259" key="6">
    <source>
        <dbReference type="Pfam" id="PF00149"/>
    </source>
</evidence>
<dbReference type="Proteomes" id="UP000238350">
    <property type="component" value="Unassembled WGS sequence"/>
</dbReference>
<accession>A0A2T0FP84</accession>
<dbReference type="Gene3D" id="3.60.21.10">
    <property type="match status" value="1"/>
</dbReference>
<protein>
    <submittedName>
        <fullName evidence="7">Protein TED1</fullName>
    </submittedName>
</protein>
<comment type="subcellular location">
    <subcellularLocation>
        <location evidence="1">Membrane</location>
        <topology evidence="1">Multi-pass membrane protein</topology>
    </subcellularLocation>
</comment>
<dbReference type="GO" id="GO:0006506">
    <property type="term" value="P:GPI anchor biosynthetic process"/>
    <property type="evidence" value="ECO:0007669"/>
    <property type="project" value="InterPro"/>
</dbReference>
<dbReference type="Pfam" id="PF00149">
    <property type="entry name" value="Metallophos"/>
    <property type="match status" value="1"/>
</dbReference>
<evidence type="ECO:0000256" key="1">
    <source>
        <dbReference type="ARBA" id="ARBA00004141"/>
    </source>
</evidence>
<comment type="caution">
    <text evidence="7">The sequence shown here is derived from an EMBL/GenBank/DDBJ whole genome shotgun (WGS) entry which is preliminary data.</text>
</comment>
<dbReference type="PANTHER" id="PTHR13315">
    <property type="entry name" value="METALLO PHOSPHOESTERASE RELATED"/>
    <property type="match status" value="1"/>
</dbReference>
<dbReference type="InterPro" id="IPR033308">
    <property type="entry name" value="PGAP5/Cdc1/Ted1"/>
</dbReference>
<evidence type="ECO:0000313" key="8">
    <source>
        <dbReference type="Proteomes" id="UP000238350"/>
    </source>
</evidence>
<reference evidence="7 8" key="1">
    <citation type="submission" date="2017-04" db="EMBL/GenBank/DDBJ databases">
        <title>Genome sequencing of [Candida] sorbophila.</title>
        <authorList>
            <person name="Ahn J.O."/>
        </authorList>
    </citation>
    <scope>NUCLEOTIDE SEQUENCE [LARGE SCALE GENOMIC DNA]</scope>
    <source>
        <strain evidence="7 8">DS02</strain>
    </source>
</reference>
<dbReference type="PANTHER" id="PTHR13315:SF1">
    <property type="entry name" value="PROTEIN TED1"/>
    <property type="match status" value="1"/>
</dbReference>